<gene>
    <name evidence="1" type="ORF">B0T25DRAFT_32153</name>
</gene>
<dbReference type="AlphaFoldDB" id="A0AAJ0HUJ9"/>
<dbReference type="InterPro" id="IPR027417">
    <property type="entry name" value="P-loop_NTPase"/>
</dbReference>
<reference evidence="1" key="1">
    <citation type="journal article" date="2023" name="Mol. Phylogenet. Evol.">
        <title>Genome-scale phylogeny and comparative genomics of the fungal order Sordariales.</title>
        <authorList>
            <person name="Hensen N."/>
            <person name="Bonometti L."/>
            <person name="Westerberg I."/>
            <person name="Brannstrom I.O."/>
            <person name="Guillou S."/>
            <person name="Cros-Aarteil S."/>
            <person name="Calhoun S."/>
            <person name="Haridas S."/>
            <person name="Kuo A."/>
            <person name="Mondo S."/>
            <person name="Pangilinan J."/>
            <person name="Riley R."/>
            <person name="LaButti K."/>
            <person name="Andreopoulos B."/>
            <person name="Lipzen A."/>
            <person name="Chen C."/>
            <person name="Yan M."/>
            <person name="Daum C."/>
            <person name="Ng V."/>
            <person name="Clum A."/>
            <person name="Steindorff A."/>
            <person name="Ohm R.A."/>
            <person name="Martin F."/>
            <person name="Silar P."/>
            <person name="Natvig D.O."/>
            <person name="Lalanne C."/>
            <person name="Gautier V."/>
            <person name="Ament-Velasquez S.L."/>
            <person name="Kruys A."/>
            <person name="Hutchinson M.I."/>
            <person name="Powell A.J."/>
            <person name="Barry K."/>
            <person name="Miller A.N."/>
            <person name="Grigoriev I.V."/>
            <person name="Debuchy R."/>
            <person name="Gladieux P."/>
            <person name="Hiltunen Thoren M."/>
            <person name="Johannesson H."/>
        </authorList>
    </citation>
    <scope>NUCLEOTIDE SEQUENCE</scope>
    <source>
        <strain evidence="1">CBS 955.72</strain>
    </source>
</reference>
<reference evidence="1" key="2">
    <citation type="submission" date="2023-06" db="EMBL/GenBank/DDBJ databases">
        <authorList>
            <consortium name="Lawrence Berkeley National Laboratory"/>
            <person name="Haridas S."/>
            <person name="Hensen N."/>
            <person name="Bonometti L."/>
            <person name="Westerberg I."/>
            <person name="Brannstrom I.O."/>
            <person name="Guillou S."/>
            <person name="Cros-Aarteil S."/>
            <person name="Calhoun S."/>
            <person name="Kuo A."/>
            <person name="Mondo S."/>
            <person name="Pangilinan J."/>
            <person name="Riley R."/>
            <person name="Labutti K."/>
            <person name="Andreopoulos B."/>
            <person name="Lipzen A."/>
            <person name="Chen C."/>
            <person name="Yanf M."/>
            <person name="Daum C."/>
            <person name="Ng V."/>
            <person name="Clum A."/>
            <person name="Steindorff A."/>
            <person name="Ohm R."/>
            <person name="Martin F."/>
            <person name="Silar P."/>
            <person name="Natvig D."/>
            <person name="Lalanne C."/>
            <person name="Gautier V."/>
            <person name="Ament-Velasquez S.L."/>
            <person name="Kruys A."/>
            <person name="Hutchinson M.I."/>
            <person name="Powell A.J."/>
            <person name="Barry K."/>
            <person name="Miller A.N."/>
            <person name="Grigoriev I.V."/>
            <person name="Debuchy R."/>
            <person name="Gladieux P."/>
            <person name="Thoren M.H."/>
            <person name="Johannesson H."/>
        </authorList>
    </citation>
    <scope>NUCLEOTIDE SEQUENCE</scope>
    <source>
        <strain evidence="1">CBS 955.72</strain>
    </source>
</reference>
<keyword evidence="2" id="KW-1185">Reference proteome</keyword>
<name>A0AAJ0HUJ9_9PEZI</name>
<dbReference type="CDD" id="cd00882">
    <property type="entry name" value="Ras_like_GTPase"/>
    <property type="match status" value="1"/>
</dbReference>
<organism evidence="1 2">
    <name type="scientific">Lasiosphaeria hispida</name>
    <dbReference type="NCBI Taxonomy" id="260671"/>
    <lineage>
        <taxon>Eukaryota</taxon>
        <taxon>Fungi</taxon>
        <taxon>Dikarya</taxon>
        <taxon>Ascomycota</taxon>
        <taxon>Pezizomycotina</taxon>
        <taxon>Sordariomycetes</taxon>
        <taxon>Sordariomycetidae</taxon>
        <taxon>Sordariales</taxon>
        <taxon>Lasiosphaeriaceae</taxon>
        <taxon>Lasiosphaeria</taxon>
    </lineage>
</organism>
<dbReference type="SUPFAM" id="SSF52540">
    <property type="entry name" value="P-loop containing nucleoside triphosphate hydrolases"/>
    <property type="match status" value="1"/>
</dbReference>
<proteinExistence type="predicted"/>
<evidence type="ECO:0000313" key="1">
    <source>
        <dbReference type="EMBL" id="KAK3363170.1"/>
    </source>
</evidence>
<comment type="caution">
    <text evidence="1">The sequence shown here is derived from an EMBL/GenBank/DDBJ whole genome shotgun (WGS) entry which is preliminary data.</text>
</comment>
<protein>
    <recommendedName>
        <fullName evidence="3">G domain-containing protein</fullName>
    </recommendedName>
</protein>
<evidence type="ECO:0000313" key="2">
    <source>
        <dbReference type="Proteomes" id="UP001275084"/>
    </source>
</evidence>
<sequence length="227" mass="25150">MQKPDFVVLLLGATRSGKTAFLKCLDQKKADDGARTTECGVYDVKLSGKAFKIIDTPGLDDSPKANLAVLKIIAEKLAEISGELTVNGVIYFHCITDLRLTGSARTNISILESICGEDFYSQVAFVTTMWNRIHTDEVPRHEKLHRNLGAKYPHLAESGKSFQFSNSHASAEEVLKDFADRVPANPKKPLQLEDEVRRWGPKASSVRKTKAGKLITRDTDRGFCTIL</sequence>
<dbReference type="EMBL" id="JAUIQD010000001">
    <property type="protein sequence ID" value="KAK3363170.1"/>
    <property type="molecule type" value="Genomic_DNA"/>
</dbReference>
<accession>A0AAJ0HUJ9</accession>
<dbReference type="Gene3D" id="3.40.50.300">
    <property type="entry name" value="P-loop containing nucleotide triphosphate hydrolases"/>
    <property type="match status" value="1"/>
</dbReference>
<dbReference type="Proteomes" id="UP001275084">
    <property type="component" value="Unassembled WGS sequence"/>
</dbReference>
<evidence type="ECO:0008006" key="3">
    <source>
        <dbReference type="Google" id="ProtNLM"/>
    </source>
</evidence>